<dbReference type="GO" id="GO:0005737">
    <property type="term" value="C:cytoplasm"/>
    <property type="evidence" value="ECO:0007669"/>
    <property type="project" value="TreeGrafter"/>
</dbReference>
<dbReference type="STRING" id="1004.SAMN05661012_00907"/>
<dbReference type="InterPro" id="IPR011152">
    <property type="entry name" value="Pesterase_MJ0912"/>
</dbReference>
<evidence type="ECO:0000313" key="3">
    <source>
        <dbReference type="EMBL" id="SFW26849.1"/>
    </source>
</evidence>
<evidence type="ECO:0000313" key="5">
    <source>
        <dbReference type="Proteomes" id="UP000183788"/>
    </source>
</evidence>
<reference evidence="3 5" key="1">
    <citation type="submission" date="2016-11" db="EMBL/GenBank/DDBJ databases">
        <authorList>
            <person name="Jaros S."/>
            <person name="Januszkiewicz K."/>
            <person name="Wedrychowicz H."/>
        </authorList>
    </citation>
    <scope>NUCLEOTIDE SEQUENCE [LARGE SCALE GENOMIC DNA]</scope>
    <source>
        <strain evidence="3 5">DSM 784</strain>
    </source>
</reference>
<feature type="domain" description="Calcineurin-like phosphoesterase" evidence="2">
    <location>
        <begin position="1"/>
        <end position="205"/>
    </location>
</feature>
<evidence type="ECO:0000259" key="2">
    <source>
        <dbReference type="Pfam" id="PF12850"/>
    </source>
</evidence>
<dbReference type="InterPro" id="IPR024654">
    <property type="entry name" value="Calcineurin-like_PHP_lpxH"/>
</dbReference>
<dbReference type="EMBL" id="CP140154">
    <property type="protein sequence ID" value="WQG91369.1"/>
    <property type="molecule type" value="Genomic_DNA"/>
</dbReference>
<evidence type="ECO:0000313" key="6">
    <source>
        <dbReference type="Proteomes" id="UP001326715"/>
    </source>
</evidence>
<dbReference type="SUPFAM" id="SSF56300">
    <property type="entry name" value="Metallo-dependent phosphatases"/>
    <property type="match status" value="1"/>
</dbReference>
<protein>
    <submittedName>
        <fullName evidence="4">Metallophosphoesterase family protein</fullName>
    </submittedName>
    <submittedName>
        <fullName evidence="3">Phosphoesterase, MJ0936 family</fullName>
    </submittedName>
</protein>
<dbReference type="Pfam" id="PF12850">
    <property type="entry name" value="Metallophos_2"/>
    <property type="match status" value="1"/>
</dbReference>
<proteinExistence type="inferred from homology"/>
<comment type="similarity">
    <text evidence="1">Belongs to the metallophosphoesterase superfamily. YfcE family.</text>
</comment>
<accession>A0A1K1MUV3</accession>
<dbReference type="PANTHER" id="PTHR42850">
    <property type="entry name" value="METALLOPHOSPHOESTERASE"/>
    <property type="match status" value="1"/>
</dbReference>
<dbReference type="RefSeq" id="WP_072357401.1">
    <property type="nucleotide sequence ID" value="NZ_CP139972.1"/>
</dbReference>
<organism evidence="3 5">
    <name type="scientific">Chitinophaga sancti</name>
    <dbReference type="NCBI Taxonomy" id="1004"/>
    <lineage>
        <taxon>Bacteria</taxon>
        <taxon>Pseudomonadati</taxon>
        <taxon>Bacteroidota</taxon>
        <taxon>Chitinophagia</taxon>
        <taxon>Chitinophagales</taxon>
        <taxon>Chitinophagaceae</taxon>
        <taxon>Chitinophaga</taxon>
    </lineage>
</organism>
<gene>
    <name evidence="3" type="ORF">SAMN05661012_00907</name>
    <name evidence="4" type="ORF">SR876_07650</name>
</gene>
<dbReference type="InterPro" id="IPR050126">
    <property type="entry name" value="Ap4A_hydrolase"/>
</dbReference>
<dbReference type="GO" id="GO:0016791">
    <property type="term" value="F:phosphatase activity"/>
    <property type="evidence" value="ECO:0007669"/>
    <property type="project" value="TreeGrafter"/>
</dbReference>
<dbReference type="OrthoDB" id="9813918at2"/>
<sequence length="244" mass="26604">MRIALLADIHGNSAALDAVLQDIPDADAYWVLGDLVALGPDPVGVMERLHTLNGLQMIRGNTDRYVTHNDRPAPTIEAAKNNPGLLPALVEVANTFAWTQGMITAGGWFDTISQLPLDFEYTLPDGTRFLAVHAAPGKDDGDGIKPETAPGDLFTGCKADFVCVGHTHIPFERDIQGIYVANPGAISLSLLPNRKACYAILDANEKGYSISFRQVDYDRAAVVHQLHRLKHPARYFIIKHITIA</sequence>
<dbReference type="Proteomes" id="UP000183788">
    <property type="component" value="Unassembled WGS sequence"/>
</dbReference>
<evidence type="ECO:0000313" key="4">
    <source>
        <dbReference type="EMBL" id="WQG91369.1"/>
    </source>
</evidence>
<dbReference type="Proteomes" id="UP001326715">
    <property type="component" value="Chromosome"/>
</dbReference>
<reference evidence="4 6" key="2">
    <citation type="submission" date="2023-11" db="EMBL/GenBank/DDBJ databases">
        <title>MicrobeMod: A computational toolkit for identifying prokaryotic methylation and restriction-modification with nanopore sequencing.</title>
        <authorList>
            <person name="Crits-Christoph A."/>
            <person name="Kang S.C."/>
            <person name="Lee H."/>
            <person name="Ostrov N."/>
        </authorList>
    </citation>
    <scope>NUCLEOTIDE SEQUENCE [LARGE SCALE GENOMIC DNA]</scope>
    <source>
        <strain evidence="4 6">ATCC 23090</strain>
    </source>
</reference>
<name>A0A1K1MUV3_9BACT</name>
<dbReference type="EMBL" id="FPIZ01000002">
    <property type="protein sequence ID" value="SFW26849.1"/>
    <property type="molecule type" value="Genomic_DNA"/>
</dbReference>
<dbReference type="AlphaFoldDB" id="A0A1K1MUV3"/>
<keyword evidence="6" id="KW-1185">Reference proteome</keyword>
<evidence type="ECO:0000256" key="1">
    <source>
        <dbReference type="ARBA" id="ARBA00008950"/>
    </source>
</evidence>
<dbReference type="PIRSF" id="PIRSF000883">
    <property type="entry name" value="Pesterase_MJ0912"/>
    <property type="match status" value="1"/>
</dbReference>
<dbReference type="PANTHER" id="PTHR42850:SF2">
    <property type="entry name" value="BLL5683 PROTEIN"/>
    <property type="match status" value="1"/>
</dbReference>
<dbReference type="InterPro" id="IPR029052">
    <property type="entry name" value="Metallo-depent_PP-like"/>
</dbReference>
<dbReference type="Gene3D" id="3.60.21.10">
    <property type="match status" value="1"/>
</dbReference>